<feature type="region of interest" description="Disordered" evidence="7">
    <location>
        <begin position="94"/>
        <end position="137"/>
    </location>
</feature>
<comment type="cofactor">
    <cofactor evidence="1">
        <name>Fe(2+)</name>
        <dbReference type="ChEBI" id="CHEBI:29033"/>
    </cofactor>
</comment>
<evidence type="ECO:0000313" key="9">
    <source>
        <dbReference type="EMBL" id="CAI6337661.1"/>
    </source>
</evidence>
<keyword evidence="4" id="KW-0223">Dioxygenase</keyword>
<dbReference type="InterPro" id="IPR051323">
    <property type="entry name" value="AtsK-like"/>
</dbReference>
<feature type="domain" description="TauD/TfdA-like" evidence="8">
    <location>
        <begin position="37"/>
        <end position="263"/>
    </location>
</feature>
<feature type="compositionally biased region" description="Basic residues" evidence="7">
    <location>
        <begin position="1"/>
        <end position="10"/>
    </location>
</feature>
<dbReference type="Proteomes" id="UP001152607">
    <property type="component" value="Unassembled WGS sequence"/>
</dbReference>
<dbReference type="InterPro" id="IPR042098">
    <property type="entry name" value="TauD-like_sf"/>
</dbReference>
<keyword evidence="5" id="KW-0560">Oxidoreductase</keyword>
<keyword evidence="6" id="KW-0408">Iron</keyword>
<proteinExistence type="inferred from homology"/>
<feature type="compositionally biased region" description="Polar residues" evidence="7">
    <location>
        <begin position="94"/>
        <end position="111"/>
    </location>
</feature>
<name>A0A9W4UMN2_9PLEO</name>
<keyword evidence="3" id="KW-0479">Metal-binding</keyword>
<dbReference type="GO" id="GO:0005737">
    <property type="term" value="C:cytoplasm"/>
    <property type="evidence" value="ECO:0007669"/>
    <property type="project" value="TreeGrafter"/>
</dbReference>
<dbReference type="GO" id="GO:0016706">
    <property type="term" value="F:2-oxoglutarate-dependent dioxygenase activity"/>
    <property type="evidence" value="ECO:0007669"/>
    <property type="project" value="TreeGrafter"/>
</dbReference>
<evidence type="ECO:0000256" key="1">
    <source>
        <dbReference type="ARBA" id="ARBA00001954"/>
    </source>
</evidence>
<evidence type="ECO:0000313" key="10">
    <source>
        <dbReference type="Proteomes" id="UP001152607"/>
    </source>
</evidence>
<dbReference type="AlphaFoldDB" id="A0A9W4UMN2"/>
<feature type="compositionally biased region" description="Acidic residues" evidence="7">
    <location>
        <begin position="116"/>
        <end position="126"/>
    </location>
</feature>
<evidence type="ECO:0000256" key="4">
    <source>
        <dbReference type="ARBA" id="ARBA00022964"/>
    </source>
</evidence>
<comment type="similarity">
    <text evidence="2">Belongs to the TfdA dioxygenase family.</text>
</comment>
<evidence type="ECO:0000256" key="6">
    <source>
        <dbReference type="ARBA" id="ARBA00023004"/>
    </source>
</evidence>
<dbReference type="OrthoDB" id="10257314at2759"/>
<evidence type="ECO:0000256" key="5">
    <source>
        <dbReference type="ARBA" id="ARBA00023002"/>
    </source>
</evidence>
<dbReference type="SUPFAM" id="SSF51197">
    <property type="entry name" value="Clavaminate synthase-like"/>
    <property type="match status" value="1"/>
</dbReference>
<dbReference type="GO" id="GO:0046872">
    <property type="term" value="F:metal ion binding"/>
    <property type="evidence" value="ECO:0007669"/>
    <property type="project" value="UniProtKB-KW"/>
</dbReference>
<dbReference type="PANTHER" id="PTHR30468">
    <property type="entry name" value="ALPHA-KETOGLUTARATE-DEPENDENT SULFONATE DIOXYGENASE"/>
    <property type="match status" value="1"/>
</dbReference>
<evidence type="ECO:0000256" key="7">
    <source>
        <dbReference type="SAM" id="MobiDB-lite"/>
    </source>
</evidence>
<keyword evidence="10" id="KW-1185">Reference proteome</keyword>
<evidence type="ECO:0000256" key="2">
    <source>
        <dbReference type="ARBA" id="ARBA00005896"/>
    </source>
</evidence>
<reference evidence="9" key="1">
    <citation type="submission" date="2023-01" db="EMBL/GenBank/DDBJ databases">
        <authorList>
            <person name="Van Ghelder C."/>
            <person name="Rancurel C."/>
        </authorList>
    </citation>
    <scope>NUCLEOTIDE SEQUENCE</scope>
    <source>
        <strain evidence="9">CNCM I-4278</strain>
    </source>
</reference>
<accession>A0A9W4UMN2</accession>
<feature type="region of interest" description="Disordered" evidence="7">
    <location>
        <begin position="339"/>
        <end position="367"/>
    </location>
</feature>
<dbReference type="Pfam" id="PF02668">
    <property type="entry name" value="TauD"/>
    <property type="match status" value="1"/>
</dbReference>
<dbReference type="Gene3D" id="3.60.130.10">
    <property type="entry name" value="Clavaminate synthase-like"/>
    <property type="match status" value="1"/>
</dbReference>
<feature type="region of interest" description="Disordered" evidence="7">
    <location>
        <begin position="1"/>
        <end position="20"/>
    </location>
</feature>
<dbReference type="PANTHER" id="PTHR30468:SF1">
    <property type="entry name" value="ALPHA-KETOGLUTARATE-DEPENDENT SULFONATE DIOXYGENASE"/>
    <property type="match status" value="1"/>
</dbReference>
<organism evidence="9 10">
    <name type="scientific">Periconia digitata</name>
    <dbReference type="NCBI Taxonomy" id="1303443"/>
    <lineage>
        <taxon>Eukaryota</taxon>
        <taxon>Fungi</taxon>
        <taxon>Dikarya</taxon>
        <taxon>Ascomycota</taxon>
        <taxon>Pezizomycotina</taxon>
        <taxon>Dothideomycetes</taxon>
        <taxon>Pleosporomycetidae</taxon>
        <taxon>Pleosporales</taxon>
        <taxon>Massarineae</taxon>
        <taxon>Periconiaceae</taxon>
        <taxon>Periconia</taxon>
    </lineage>
</organism>
<sequence length="430" mass="47586">MVLIQHHRPSRAISNPQSQYPSLPDSFLQSTPHIHLTPHHGTFISDIQIATLSDQQLTALARLVSIRGVVFLRDQDLTLEEQSRISNRVSTGLVTGTRKSSVSHSDNISQINGGNGDDEEEEEEWHTDELPTQDSHSTTSTYTLFHANETENANAMTSWMSLYGLYASLSKPMQVLFDSLHVVDPASKQQYPAVATHSTTGVKALRCAVPPRSGATWKFKELSKKEGEYLSNFLSQHLESSHADTQQWTWRANDVAVWDNRVVAYRHLIPSSIILSPTTVSSVVQGTKTISVYSKLSSAAPNHTTIVAASKARYNNTPSRRIINNQLSFQHRPASNISLNTSLPDHFTRQDSMSPSSPEPEVKSEETNDIRLVLSEKKKSAGLSNSPLRRIVERQVPTLSASSDKAAQGRRLDVARWRSGGGRTVVGVYS</sequence>
<gene>
    <name evidence="9" type="ORF">PDIGIT_LOCUS10775</name>
</gene>
<evidence type="ECO:0000256" key="3">
    <source>
        <dbReference type="ARBA" id="ARBA00022723"/>
    </source>
</evidence>
<dbReference type="InterPro" id="IPR003819">
    <property type="entry name" value="TauD/TfdA-like"/>
</dbReference>
<comment type="caution">
    <text evidence="9">The sequence shown here is derived from an EMBL/GenBank/DDBJ whole genome shotgun (WGS) entry which is preliminary data.</text>
</comment>
<protein>
    <recommendedName>
        <fullName evidence="8">TauD/TfdA-like domain-containing protein</fullName>
    </recommendedName>
</protein>
<dbReference type="EMBL" id="CAOQHR010000007">
    <property type="protein sequence ID" value="CAI6337661.1"/>
    <property type="molecule type" value="Genomic_DNA"/>
</dbReference>
<evidence type="ECO:0000259" key="8">
    <source>
        <dbReference type="Pfam" id="PF02668"/>
    </source>
</evidence>